<dbReference type="SUPFAM" id="SSF46785">
    <property type="entry name" value="Winged helix' DNA-binding domain"/>
    <property type="match status" value="1"/>
</dbReference>
<dbReference type="PROSITE" id="PS50995">
    <property type="entry name" value="HTH_MARR_2"/>
    <property type="match status" value="1"/>
</dbReference>
<dbReference type="InterPro" id="IPR000835">
    <property type="entry name" value="HTH_MarR-typ"/>
</dbReference>
<feature type="domain" description="N-acetyltransferase" evidence="3">
    <location>
        <begin position="156"/>
        <end position="312"/>
    </location>
</feature>
<dbReference type="PRINTS" id="PR00598">
    <property type="entry name" value="HTHMARR"/>
</dbReference>
<dbReference type="Gene3D" id="3.40.630.30">
    <property type="match status" value="1"/>
</dbReference>
<dbReference type="SUPFAM" id="SSF55729">
    <property type="entry name" value="Acyl-CoA N-acyltransferases (Nat)"/>
    <property type="match status" value="1"/>
</dbReference>
<dbReference type="EMBL" id="NWTK01000010">
    <property type="protein sequence ID" value="PKR53261.1"/>
    <property type="molecule type" value="Genomic_DNA"/>
</dbReference>
<organism evidence="4 5">
    <name type="scientific">Thalassospira marina</name>
    <dbReference type="NCBI Taxonomy" id="2048283"/>
    <lineage>
        <taxon>Bacteria</taxon>
        <taxon>Pseudomonadati</taxon>
        <taxon>Pseudomonadota</taxon>
        <taxon>Alphaproteobacteria</taxon>
        <taxon>Rhodospirillales</taxon>
        <taxon>Thalassospiraceae</taxon>
        <taxon>Thalassospira</taxon>
    </lineage>
</organism>
<name>A0A2N3KRT7_9PROT</name>
<evidence type="ECO:0000313" key="5">
    <source>
        <dbReference type="Proteomes" id="UP000233597"/>
    </source>
</evidence>
<dbReference type="Gene3D" id="1.10.10.10">
    <property type="entry name" value="Winged helix-like DNA-binding domain superfamily/Winged helix DNA-binding domain"/>
    <property type="match status" value="1"/>
</dbReference>
<sequence length="316" mass="34761">MVSDATIDPIRDASRRMVRELGFMRPTLAETDMSPSAVHSLIEIGRSGTLQASDLCDLLGLEKSSVSRLVGKLVRTGMLRETADEKDRRAKVLSLTDLGRQTLSRIDDYARRQVHAALSHLPENAHVTVREGLLAYAGALAAARENAPTPAAEDVAIIAGYQPGLIGRVAEIHGRFYARTEGFGAFFEARVAAGLAEFSGRLAAPCNQIWAAMEGGRIAGSIAIDGEDLGENTAHLRWFIMDDALRGKGAGRQLLQTALQFCDDRGFAQTRLWTFRGLDAARRLYEAHGFVLEDEWPGVQWGREVMEQKFIRKRPD</sequence>
<evidence type="ECO:0000313" key="4">
    <source>
        <dbReference type="EMBL" id="PKR53261.1"/>
    </source>
</evidence>
<dbReference type="InterPro" id="IPR036390">
    <property type="entry name" value="WH_DNA-bd_sf"/>
</dbReference>
<dbReference type="PANTHER" id="PTHR13947:SF37">
    <property type="entry name" value="LD18367P"/>
    <property type="match status" value="1"/>
</dbReference>
<dbReference type="InterPro" id="IPR000182">
    <property type="entry name" value="GNAT_dom"/>
</dbReference>
<keyword evidence="1" id="KW-0808">Transferase</keyword>
<comment type="caution">
    <text evidence="4">The sequence shown here is derived from an EMBL/GenBank/DDBJ whole genome shotgun (WGS) entry which is preliminary data.</text>
</comment>
<dbReference type="GO" id="GO:0003700">
    <property type="term" value="F:DNA-binding transcription factor activity"/>
    <property type="evidence" value="ECO:0007669"/>
    <property type="project" value="InterPro"/>
</dbReference>
<dbReference type="AlphaFoldDB" id="A0A2N3KRT7"/>
<protein>
    <submittedName>
        <fullName evidence="4">MarR family transcriptional regulator</fullName>
    </submittedName>
</protein>
<dbReference type="PANTHER" id="PTHR13947">
    <property type="entry name" value="GNAT FAMILY N-ACETYLTRANSFERASE"/>
    <property type="match status" value="1"/>
</dbReference>
<dbReference type="InterPro" id="IPR050769">
    <property type="entry name" value="NAT_camello-type"/>
</dbReference>
<dbReference type="GO" id="GO:0008080">
    <property type="term" value="F:N-acetyltransferase activity"/>
    <property type="evidence" value="ECO:0007669"/>
    <property type="project" value="InterPro"/>
</dbReference>
<proteinExistence type="predicted"/>
<dbReference type="CDD" id="cd04301">
    <property type="entry name" value="NAT_SF"/>
    <property type="match status" value="1"/>
</dbReference>
<gene>
    <name evidence="4" type="ORF">COO20_16010</name>
</gene>
<dbReference type="InterPro" id="IPR036388">
    <property type="entry name" value="WH-like_DNA-bd_sf"/>
</dbReference>
<dbReference type="SMART" id="SM00347">
    <property type="entry name" value="HTH_MARR"/>
    <property type="match status" value="1"/>
</dbReference>
<dbReference type="OrthoDB" id="273614at2"/>
<evidence type="ECO:0000259" key="3">
    <source>
        <dbReference type="PROSITE" id="PS51186"/>
    </source>
</evidence>
<feature type="domain" description="HTH marR-type" evidence="2">
    <location>
        <begin position="1"/>
        <end position="142"/>
    </location>
</feature>
<dbReference type="InterPro" id="IPR016181">
    <property type="entry name" value="Acyl_CoA_acyltransferase"/>
</dbReference>
<evidence type="ECO:0000256" key="1">
    <source>
        <dbReference type="ARBA" id="ARBA00022679"/>
    </source>
</evidence>
<dbReference type="Proteomes" id="UP000233597">
    <property type="component" value="Unassembled WGS sequence"/>
</dbReference>
<dbReference type="PROSITE" id="PS51186">
    <property type="entry name" value="GNAT"/>
    <property type="match status" value="1"/>
</dbReference>
<dbReference type="Pfam" id="PF00583">
    <property type="entry name" value="Acetyltransf_1"/>
    <property type="match status" value="1"/>
</dbReference>
<evidence type="ECO:0000259" key="2">
    <source>
        <dbReference type="PROSITE" id="PS50995"/>
    </source>
</evidence>
<reference evidence="4 5" key="1">
    <citation type="submission" date="2017-09" db="EMBL/GenBank/DDBJ databases">
        <title>Biodiversity and function of Thalassospira species in the particle-attached aromatic-hydrocarbon-degrading consortia from the surface seawater of the South China Sea.</title>
        <authorList>
            <person name="Dong C."/>
            <person name="Liu R."/>
            <person name="Shao Z."/>
        </authorList>
    </citation>
    <scope>NUCLEOTIDE SEQUENCE [LARGE SCALE GENOMIC DNA]</scope>
    <source>
        <strain evidence="4 5">CSC1P2</strain>
    </source>
</reference>
<accession>A0A2N3KRT7</accession>
<dbReference type="Pfam" id="PF12802">
    <property type="entry name" value="MarR_2"/>
    <property type="match status" value="1"/>
</dbReference>